<reference evidence="3" key="1">
    <citation type="submission" date="2016-09" db="EMBL/GenBank/DDBJ databases">
        <authorList>
            <person name="Gulvik C.A."/>
        </authorList>
    </citation>
    <scope>NUCLEOTIDE SEQUENCE [LARGE SCALE GENOMIC DNA]</scope>
    <source>
        <strain evidence="3">LMG 26676</strain>
    </source>
</reference>
<feature type="transmembrane region" description="Helical" evidence="1">
    <location>
        <begin position="36"/>
        <end position="55"/>
    </location>
</feature>
<dbReference type="OrthoDB" id="3169575at2"/>
<proteinExistence type="predicted"/>
<accession>A0A1E5H598</accession>
<evidence type="ECO:0000256" key="1">
    <source>
        <dbReference type="SAM" id="Phobius"/>
    </source>
</evidence>
<keyword evidence="1" id="KW-0472">Membrane</keyword>
<sequence>MFVNFIGLTLFFGIGILVANGVSLIAAKGRNTKSTIVLMVIELLLLGGFLFVALPSKTLSTILWINLVGAVIASGLLLTIRSINKASMNVLHKERKTVGTNTVNDWSGRVLGISIAAMVLLFIISSITKVTAIDDVYQTIPLKTEEKAEVLTSAKETPIAIAPKTAKRKMLQKFSVIPNSNMFTLDGITAQVVNGEYVYVATVEFNGFFKWSKLGAVPGYFIISATDINAQPKFVETPIVYTPSAYFSKDAARKIYAAYPDYAATGKINLEIDEKGNPFYIQTLYKEYGVSGRMNYNEFKTAVLNATTGEVKVYNSHDAPAFVDAPITSSAANSINEYFGRYSQGWWNQTMFGAKKEVKIPTENGIYASGQITPMMNKEGSQLLYFTDFTSGDEEQDSALGYSLINARTGQVTYYRDTKVGIMDSDGAISIAAKIYPEKKWKASMPVLYNIDGVPTWIVSLMDSKGIFKKYVYVNAVDNDIVVDADAAQNALDAYRIELATKGSNNTSTDAADLEKIKGTVSRITIVASEAQTVVSFLLENEKTIYSVTTNNSPMALFLKEGDKVAFQAVVTADAKAASIENLVIEGLE</sequence>
<feature type="transmembrane region" description="Helical" evidence="1">
    <location>
        <begin position="110"/>
        <end position="128"/>
    </location>
</feature>
<keyword evidence="1" id="KW-0812">Transmembrane</keyword>
<dbReference type="RefSeq" id="WP_069641457.1">
    <property type="nucleotide sequence ID" value="NZ_JAFBEZ010000008.1"/>
</dbReference>
<evidence type="ECO:0000313" key="3">
    <source>
        <dbReference type="Proteomes" id="UP000094469"/>
    </source>
</evidence>
<dbReference type="EMBL" id="MIKC01000042">
    <property type="protein sequence ID" value="OEG20139.1"/>
    <property type="molecule type" value="Genomic_DNA"/>
</dbReference>
<dbReference type="AlphaFoldDB" id="A0A1E5H598"/>
<name>A0A1E5H598_9ENTE</name>
<keyword evidence="3" id="KW-1185">Reference proteome</keyword>
<keyword evidence="2" id="KW-0238">DNA-binding</keyword>
<feature type="transmembrane region" description="Helical" evidence="1">
    <location>
        <begin position="61"/>
        <end position="80"/>
    </location>
</feature>
<dbReference type="GO" id="GO:0003677">
    <property type="term" value="F:DNA binding"/>
    <property type="evidence" value="ECO:0007669"/>
    <property type="project" value="UniProtKB-KW"/>
</dbReference>
<organism evidence="2 3">
    <name type="scientific">Enterococcus ureilyticus</name>
    <dbReference type="NCBI Taxonomy" id="1131292"/>
    <lineage>
        <taxon>Bacteria</taxon>
        <taxon>Bacillati</taxon>
        <taxon>Bacillota</taxon>
        <taxon>Bacilli</taxon>
        <taxon>Lactobacillales</taxon>
        <taxon>Enterococcaceae</taxon>
        <taxon>Enterococcus</taxon>
    </lineage>
</organism>
<gene>
    <name evidence="2" type="ORF">BCR24_09455</name>
</gene>
<comment type="caution">
    <text evidence="2">The sequence shown here is derived from an EMBL/GenBank/DDBJ whole genome shotgun (WGS) entry which is preliminary data.</text>
</comment>
<protein>
    <submittedName>
        <fullName evidence="2">DNA-binding protein</fullName>
    </submittedName>
</protein>
<keyword evidence="1" id="KW-1133">Transmembrane helix</keyword>
<dbReference type="Proteomes" id="UP000094469">
    <property type="component" value="Unassembled WGS sequence"/>
</dbReference>
<feature type="transmembrane region" description="Helical" evidence="1">
    <location>
        <begin position="6"/>
        <end position="27"/>
    </location>
</feature>
<evidence type="ECO:0000313" key="2">
    <source>
        <dbReference type="EMBL" id="OEG20139.1"/>
    </source>
</evidence>
<dbReference type="STRING" id="1131292.BCR24_09455"/>